<gene>
    <name evidence="1" type="ORF">SAMN04244559_02778</name>
</gene>
<proteinExistence type="predicted"/>
<dbReference type="Proteomes" id="UP000182983">
    <property type="component" value="Unassembled WGS sequence"/>
</dbReference>
<dbReference type="AlphaFoldDB" id="A0A1H6ISI3"/>
<protein>
    <submittedName>
        <fullName evidence="1">Uncharacterized protein</fullName>
    </submittedName>
</protein>
<reference evidence="2" key="1">
    <citation type="submission" date="2016-10" db="EMBL/GenBank/DDBJ databases">
        <authorList>
            <person name="Varghese N."/>
            <person name="Submissions S."/>
        </authorList>
    </citation>
    <scope>NUCLEOTIDE SEQUENCE [LARGE SCALE GENOMIC DNA]</scope>
    <source>
        <strain evidence="2">DSM 13234</strain>
    </source>
</reference>
<organism evidence="1 2">
    <name type="scientific">Magnetospirillum fulvum</name>
    <name type="common">Rhodospirillum fulvum</name>
    <dbReference type="NCBI Taxonomy" id="1082"/>
    <lineage>
        <taxon>Bacteria</taxon>
        <taxon>Pseudomonadati</taxon>
        <taxon>Pseudomonadota</taxon>
        <taxon>Alphaproteobacteria</taxon>
        <taxon>Rhodospirillales</taxon>
        <taxon>Rhodospirillaceae</taxon>
        <taxon>Magnetospirillum</taxon>
    </lineage>
</organism>
<evidence type="ECO:0000313" key="2">
    <source>
        <dbReference type="Proteomes" id="UP000182983"/>
    </source>
</evidence>
<accession>A0A1H6ISI3</accession>
<sequence length="118" mass="13330">MTLKLLAIYNAGDLDKENVLLQADADCQLNAYIICDNTYASDGTITNRHCHMYHFQKKSIKKGDYVVLFTKVGKNSEGTYKEAPLHRFYWGVGSTVWNKDGDCAHLLQVKSVGNIRTK</sequence>
<evidence type="ECO:0000313" key="1">
    <source>
        <dbReference type="EMBL" id="SEH52229.1"/>
    </source>
</evidence>
<name>A0A1H6ISI3_MAGFU</name>
<keyword evidence="2" id="KW-1185">Reference proteome</keyword>
<dbReference type="EMBL" id="FNWO01000012">
    <property type="protein sequence ID" value="SEH52229.1"/>
    <property type="molecule type" value="Genomic_DNA"/>
</dbReference>